<gene>
    <name evidence="1" type="ORF">METZ01_LOCUS283642</name>
</gene>
<evidence type="ECO:0000313" key="1">
    <source>
        <dbReference type="EMBL" id="SVC30788.1"/>
    </source>
</evidence>
<feature type="non-terminal residue" evidence="1">
    <location>
        <position position="115"/>
    </location>
</feature>
<dbReference type="EMBL" id="UINC01084287">
    <property type="protein sequence ID" value="SVC30788.1"/>
    <property type="molecule type" value="Genomic_DNA"/>
</dbReference>
<sequence length="115" mass="12746">MLYTLWFIALISLPILFGLNNIVPGVSVTGLQITNFFKTAEIRQQPDPMTNDLVIKSTKTKAQNLMLSNVNTDTTPSPGKSLFSTSGAQPSTPEQFWPWTNWLLCLWGGANFVLV</sequence>
<dbReference type="AlphaFoldDB" id="A0A382L1E1"/>
<reference evidence="1" key="1">
    <citation type="submission" date="2018-05" db="EMBL/GenBank/DDBJ databases">
        <authorList>
            <person name="Lanie J.A."/>
            <person name="Ng W.-L."/>
            <person name="Kazmierczak K.M."/>
            <person name="Andrzejewski T.M."/>
            <person name="Davidsen T.M."/>
            <person name="Wayne K.J."/>
            <person name="Tettelin H."/>
            <person name="Glass J.I."/>
            <person name="Rusch D."/>
            <person name="Podicherti R."/>
            <person name="Tsui H.-C.T."/>
            <person name="Winkler M.E."/>
        </authorList>
    </citation>
    <scope>NUCLEOTIDE SEQUENCE</scope>
</reference>
<name>A0A382L1E1_9ZZZZ</name>
<proteinExistence type="predicted"/>
<organism evidence="1">
    <name type="scientific">marine metagenome</name>
    <dbReference type="NCBI Taxonomy" id="408172"/>
    <lineage>
        <taxon>unclassified sequences</taxon>
        <taxon>metagenomes</taxon>
        <taxon>ecological metagenomes</taxon>
    </lineage>
</organism>
<protein>
    <submittedName>
        <fullName evidence="1">Uncharacterized protein</fullName>
    </submittedName>
</protein>
<accession>A0A382L1E1</accession>